<name>A0A151MDQ9_ALLMI</name>
<protein>
    <submittedName>
        <fullName evidence="1">Uncharacterized protein</fullName>
    </submittedName>
</protein>
<organism evidence="1 2">
    <name type="scientific">Alligator mississippiensis</name>
    <name type="common">American alligator</name>
    <dbReference type="NCBI Taxonomy" id="8496"/>
    <lineage>
        <taxon>Eukaryota</taxon>
        <taxon>Metazoa</taxon>
        <taxon>Chordata</taxon>
        <taxon>Craniata</taxon>
        <taxon>Vertebrata</taxon>
        <taxon>Euteleostomi</taxon>
        <taxon>Archelosauria</taxon>
        <taxon>Archosauria</taxon>
        <taxon>Crocodylia</taxon>
        <taxon>Alligatoridae</taxon>
        <taxon>Alligatorinae</taxon>
        <taxon>Alligator</taxon>
    </lineage>
</organism>
<comment type="caution">
    <text evidence="1">The sequence shown here is derived from an EMBL/GenBank/DDBJ whole genome shotgun (WGS) entry which is preliminary data.</text>
</comment>
<accession>A0A151MDQ9</accession>
<dbReference type="AlphaFoldDB" id="A0A151MDQ9"/>
<keyword evidence="2" id="KW-1185">Reference proteome</keyword>
<evidence type="ECO:0000313" key="1">
    <source>
        <dbReference type="EMBL" id="KYO22651.1"/>
    </source>
</evidence>
<sequence>MSGCYLCRELAPGLDVLQYQSSTGRGRACPDTLPLVPNIFYVILAKKAKILMETYHKDRCKCLLMVAE</sequence>
<evidence type="ECO:0000313" key="2">
    <source>
        <dbReference type="Proteomes" id="UP000050525"/>
    </source>
</evidence>
<dbReference type="EMBL" id="AKHW03006231">
    <property type="protein sequence ID" value="KYO22651.1"/>
    <property type="molecule type" value="Genomic_DNA"/>
</dbReference>
<dbReference type="Proteomes" id="UP000050525">
    <property type="component" value="Unassembled WGS sequence"/>
</dbReference>
<reference evidence="1 2" key="1">
    <citation type="journal article" date="2012" name="Genome Biol.">
        <title>Sequencing three crocodilian genomes to illuminate the evolution of archosaurs and amniotes.</title>
        <authorList>
            <person name="St John J.A."/>
            <person name="Braun E.L."/>
            <person name="Isberg S.R."/>
            <person name="Miles L.G."/>
            <person name="Chong A.Y."/>
            <person name="Gongora J."/>
            <person name="Dalzell P."/>
            <person name="Moran C."/>
            <person name="Bed'hom B."/>
            <person name="Abzhanov A."/>
            <person name="Burgess S.C."/>
            <person name="Cooksey A.M."/>
            <person name="Castoe T.A."/>
            <person name="Crawford N.G."/>
            <person name="Densmore L.D."/>
            <person name="Drew J.C."/>
            <person name="Edwards S.V."/>
            <person name="Faircloth B.C."/>
            <person name="Fujita M.K."/>
            <person name="Greenwold M.J."/>
            <person name="Hoffmann F.G."/>
            <person name="Howard J.M."/>
            <person name="Iguchi T."/>
            <person name="Janes D.E."/>
            <person name="Khan S.Y."/>
            <person name="Kohno S."/>
            <person name="de Koning A.J."/>
            <person name="Lance S.L."/>
            <person name="McCarthy F.M."/>
            <person name="McCormack J.E."/>
            <person name="Merchant M.E."/>
            <person name="Peterson D.G."/>
            <person name="Pollock D.D."/>
            <person name="Pourmand N."/>
            <person name="Raney B.J."/>
            <person name="Roessler K.A."/>
            <person name="Sanford J.R."/>
            <person name="Sawyer R.H."/>
            <person name="Schmidt C.J."/>
            <person name="Triplett E.W."/>
            <person name="Tuberville T.D."/>
            <person name="Venegas-Anaya M."/>
            <person name="Howard J.T."/>
            <person name="Jarvis E.D."/>
            <person name="Guillette L.J.Jr."/>
            <person name="Glenn T.C."/>
            <person name="Green R.E."/>
            <person name="Ray D.A."/>
        </authorList>
    </citation>
    <scope>NUCLEOTIDE SEQUENCE [LARGE SCALE GENOMIC DNA]</scope>
    <source>
        <strain evidence="1">KSC_2009_1</strain>
    </source>
</reference>
<proteinExistence type="predicted"/>
<gene>
    <name evidence="1" type="ORF">Y1Q_0003167</name>
</gene>